<feature type="domain" description="Chromo" evidence="5">
    <location>
        <begin position="28"/>
        <end position="75"/>
    </location>
</feature>
<dbReference type="CDD" id="cd00024">
    <property type="entry name" value="CD_CSD"/>
    <property type="match status" value="1"/>
</dbReference>
<keyword evidence="2" id="KW-0539">Nucleus</keyword>
<evidence type="ECO:0000256" key="1">
    <source>
        <dbReference type="ARBA" id="ARBA00004123"/>
    </source>
</evidence>
<dbReference type="EMBL" id="CAUEEQ010024153">
    <property type="protein sequence ID" value="CAJ0945531.1"/>
    <property type="molecule type" value="Genomic_DNA"/>
</dbReference>
<evidence type="ECO:0000313" key="7">
    <source>
        <dbReference type="Proteomes" id="UP001176940"/>
    </source>
</evidence>
<evidence type="ECO:0000313" key="6">
    <source>
        <dbReference type="EMBL" id="CAJ0945531.1"/>
    </source>
</evidence>
<dbReference type="InterPro" id="IPR016197">
    <property type="entry name" value="Chromo-like_dom_sf"/>
</dbReference>
<dbReference type="PANTHER" id="PTHR22812">
    <property type="entry name" value="CHROMOBOX PROTEIN"/>
    <property type="match status" value="1"/>
</dbReference>
<keyword evidence="7" id="KW-1185">Reference proteome</keyword>
<dbReference type="Pfam" id="PF00385">
    <property type="entry name" value="Chromo"/>
    <property type="match status" value="1"/>
</dbReference>
<comment type="caution">
    <text evidence="6">The sequence shown here is derived from an EMBL/GenBank/DDBJ whole genome shotgun (WGS) entry which is preliminary data.</text>
</comment>
<feature type="compositionally biased region" description="Basic and acidic residues" evidence="3">
    <location>
        <begin position="223"/>
        <end position="232"/>
    </location>
</feature>
<dbReference type="Gene3D" id="2.40.50.40">
    <property type="match status" value="1"/>
</dbReference>
<reference evidence="6" key="1">
    <citation type="submission" date="2023-07" db="EMBL/GenBank/DDBJ databases">
        <authorList>
            <person name="Stuckert A."/>
        </authorList>
    </citation>
    <scope>NUCLEOTIDE SEQUENCE</scope>
</reference>
<feature type="signal peptide" evidence="4">
    <location>
        <begin position="1"/>
        <end position="24"/>
    </location>
</feature>
<feature type="non-terminal residue" evidence="6">
    <location>
        <position position="1"/>
    </location>
</feature>
<protein>
    <recommendedName>
        <fullName evidence="5">Chromo domain-containing protein</fullName>
    </recommendedName>
</protein>
<dbReference type="InterPro" id="IPR000953">
    <property type="entry name" value="Chromo/chromo_shadow_dom"/>
</dbReference>
<feature type="region of interest" description="Disordered" evidence="3">
    <location>
        <begin position="223"/>
        <end position="268"/>
    </location>
</feature>
<feature type="chain" id="PRO_5045509246" description="Chromo domain-containing protein" evidence="4">
    <location>
        <begin position="25"/>
        <end position="268"/>
    </location>
</feature>
<evidence type="ECO:0000256" key="4">
    <source>
        <dbReference type="SAM" id="SignalP"/>
    </source>
</evidence>
<dbReference type="PROSITE" id="PS50013">
    <property type="entry name" value="CHROMO_2"/>
    <property type="match status" value="1"/>
</dbReference>
<dbReference type="InterPro" id="IPR051219">
    <property type="entry name" value="Heterochromatin_chromo-domain"/>
</dbReference>
<evidence type="ECO:0000256" key="2">
    <source>
        <dbReference type="ARBA" id="ARBA00023242"/>
    </source>
</evidence>
<dbReference type="SUPFAM" id="SSF54160">
    <property type="entry name" value="Chromo domain-like"/>
    <property type="match status" value="1"/>
</dbReference>
<sequence length="268" mass="29742">RYCGDTWRLWFPPLILLPRVLVEGELEYVVEKILDSRISRRKLQYLVKWKGYGQEDNSWVFASDVHAADLVRAFHLARPDRPGGSGEGSVTPPQGGVLFVNSVIELPPVVMNGTSASSVHGLPLVAVSGAAASEVPSTAGYHDFALLAGSSGMQSGPPHRGGGTSNMDLDLRMKIIHETSYNKLVPKVTQQEVRRRRLLRSGNVKEKIGEEDLVLFLENKQLHQQERKDKTQEPPGNSETSRKREDDTTSGTNRCKHRAPQTDRAELL</sequence>
<keyword evidence="4" id="KW-0732">Signal</keyword>
<evidence type="ECO:0000259" key="5">
    <source>
        <dbReference type="PROSITE" id="PS50013"/>
    </source>
</evidence>
<dbReference type="SMART" id="SM00298">
    <property type="entry name" value="CHROMO"/>
    <property type="match status" value="1"/>
</dbReference>
<comment type="subcellular location">
    <subcellularLocation>
        <location evidence="1">Nucleus</location>
    </subcellularLocation>
</comment>
<evidence type="ECO:0000256" key="3">
    <source>
        <dbReference type="SAM" id="MobiDB-lite"/>
    </source>
</evidence>
<accession>A0ABN9LM87</accession>
<dbReference type="Proteomes" id="UP001176940">
    <property type="component" value="Unassembled WGS sequence"/>
</dbReference>
<name>A0ABN9LM87_9NEOB</name>
<organism evidence="6 7">
    <name type="scientific">Ranitomeya imitator</name>
    <name type="common">mimic poison frog</name>
    <dbReference type="NCBI Taxonomy" id="111125"/>
    <lineage>
        <taxon>Eukaryota</taxon>
        <taxon>Metazoa</taxon>
        <taxon>Chordata</taxon>
        <taxon>Craniata</taxon>
        <taxon>Vertebrata</taxon>
        <taxon>Euteleostomi</taxon>
        <taxon>Amphibia</taxon>
        <taxon>Batrachia</taxon>
        <taxon>Anura</taxon>
        <taxon>Neobatrachia</taxon>
        <taxon>Hyloidea</taxon>
        <taxon>Dendrobatidae</taxon>
        <taxon>Dendrobatinae</taxon>
        <taxon>Ranitomeya</taxon>
    </lineage>
</organism>
<proteinExistence type="predicted"/>
<dbReference type="InterPro" id="IPR023780">
    <property type="entry name" value="Chromo_domain"/>
</dbReference>
<gene>
    <name evidence="6" type="ORF">RIMI_LOCUS10929562</name>
</gene>